<feature type="compositionally biased region" description="Low complexity" evidence="6">
    <location>
        <begin position="1"/>
        <end position="10"/>
    </location>
</feature>
<dbReference type="PANTHER" id="PTHR45647:SF117">
    <property type="entry name" value="PROTEIN KINASE DOMAIN-CONTAINING PROTEIN"/>
    <property type="match status" value="1"/>
</dbReference>
<evidence type="ECO:0000256" key="1">
    <source>
        <dbReference type="ARBA" id="ARBA00000900"/>
    </source>
</evidence>
<dbReference type="PROSITE" id="PS50011">
    <property type="entry name" value="PROTEIN_KINASE_DOM"/>
    <property type="match status" value="1"/>
</dbReference>
<dbReference type="SUPFAM" id="SSF52402">
    <property type="entry name" value="Adenine nucleotide alpha hydrolases-like"/>
    <property type="match status" value="1"/>
</dbReference>
<dbReference type="CDD" id="cd01989">
    <property type="entry name" value="USP_STK_Ubox_N"/>
    <property type="match status" value="1"/>
</dbReference>
<evidence type="ECO:0000256" key="3">
    <source>
        <dbReference type="ARBA" id="ARBA00022741"/>
    </source>
</evidence>
<keyword evidence="4" id="KW-0833">Ubl conjugation pathway</keyword>
<evidence type="ECO:0000256" key="4">
    <source>
        <dbReference type="ARBA" id="ARBA00022786"/>
    </source>
</evidence>
<evidence type="ECO:0000313" key="8">
    <source>
        <dbReference type="EMBL" id="KAK9061323.1"/>
    </source>
</evidence>
<feature type="region of interest" description="Disordered" evidence="6">
    <location>
        <begin position="1"/>
        <end position="22"/>
    </location>
</feature>
<feature type="domain" description="Protein kinase" evidence="7">
    <location>
        <begin position="443"/>
        <end position="706"/>
    </location>
</feature>
<dbReference type="FunFam" id="3.30.200.20:FF:000162">
    <property type="entry name" value="Adenine nucleotide alpha hydrolase-like domain kinase"/>
    <property type="match status" value="1"/>
</dbReference>
<proteinExistence type="predicted"/>
<dbReference type="InterPro" id="IPR014729">
    <property type="entry name" value="Rossmann-like_a/b/a_fold"/>
</dbReference>
<feature type="region of interest" description="Disordered" evidence="6">
    <location>
        <begin position="376"/>
        <end position="398"/>
    </location>
</feature>
<dbReference type="PANTHER" id="PTHR45647">
    <property type="entry name" value="OS02G0152300 PROTEIN"/>
    <property type="match status" value="1"/>
</dbReference>
<comment type="caution">
    <text evidence="8">The sequence shown here is derived from an EMBL/GenBank/DDBJ whole genome shotgun (WGS) entry which is preliminary data.</text>
</comment>
<dbReference type="PROSITE" id="PS00108">
    <property type="entry name" value="PROTEIN_KINASE_ST"/>
    <property type="match status" value="1"/>
</dbReference>
<comment type="catalytic activity">
    <reaction evidence="1">
        <text>S-ubiquitinyl-[E2 ubiquitin-conjugating enzyme]-L-cysteine + [acceptor protein]-L-lysine = [E2 ubiquitin-conjugating enzyme]-L-cysteine + N(6)-ubiquitinyl-[acceptor protein]-L-lysine.</text>
        <dbReference type="EC" id="2.3.2.27"/>
    </reaction>
</comment>
<dbReference type="InterPro" id="IPR006016">
    <property type="entry name" value="UspA"/>
</dbReference>
<name>A0AAP0CVE0_9ASTR</name>
<dbReference type="Proteomes" id="UP001408789">
    <property type="component" value="Unassembled WGS sequence"/>
</dbReference>
<keyword evidence="5" id="KW-0067">ATP-binding</keyword>
<protein>
    <recommendedName>
        <fullName evidence="2">RING-type E3 ubiquitin transferase</fullName>
        <ecNumber evidence="2">2.3.2.27</ecNumber>
    </recommendedName>
</protein>
<dbReference type="CDD" id="cd14066">
    <property type="entry name" value="STKc_IRAK"/>
    <property type="match status" value="1"/>
</dbReference>
<dbReference type="Gene3D" id="3.40.50.620">
    <property type="entry name" value="HUPs"/>
    <property type="match status" value="1"/>
</dbReference>
<dbReference type="EMBL" id="JBCNJP010000019">
    <property type="protein sequence ID" value="KAK9061323.1"/>
    <property type="molecule type" value="Genomic_DNA"/>
</dbReference>
<dbReference type="SMART" id="SM00220">
    <property type="entry name" value="S_TKc"/>
    <property type="match status" value="1"/>
</dbReference>
<dbReference type="Pfam" id="PF00069">
    <property type="entry name" value="Pkinase"/>
    <property type="match status" value="1"/>
</dbReference>
<keyword evidence="9" id="KW-1185">Reference proteome</keyword>
<organism evidence="8 9">
    <name type="scientific">Deinandra increscens subsp. villosa</name>
    <dbReference type="NCBI Taxonomy" id="3103831"/>
    <lineage>
        <taxon>Eukaryota</taxon>
        <taxon>Viridiplantae</taxon>
        <taxon>Streptophyta</taxon>
        <taxon>Embryophyta</taxon>
        <taxon>Tracheophyta</taxon>
        <taxon>Spermatophyta</taxon>
        <taxon>Magnoliopsida</taxon>
        <taxon>eudicotyledons</taxon>
        <taxon>Gunneridae</taxon>
        <taxon>Pentapetalae</taxon>
        <taxon>asterids</taxon>
        <taxon>campanulids</taxon>
        <taxon>Asterales</taxon>
        <taxon>Asteraceae</taxon>
        <taxon>Asteroideae</taxon>
        <taxon>Heliantheae alliance</taxon>
        <taxon>Madieae</taxon>
        <taxon>Madiinae</taxon>
        <taxon>Deinandra</taxon>
    </lineage>
</organism>
<dbReference type="SUPFAM" id="SSF56112">
    <property type="entry name" value="Protein kinase-like (PK-like)"/>
    <property type="match status" value="1"/>
</dbReference>
<evidence type="ECO:0000259" key="7">
    <source>
        <dbReference type="PROSITE" id="PS50011"/>
    </source>
</evidence>
<keyword evidence="3" id="KW-0547">Nucleotide-binding</keyword>
<evidence type="ECO:0000313" key="9">
    <source>
        <dbReference type="Proteomes" id="UP001408789"/>
    </source>
</evidence>
<dbReference type="InterPro" id="IPR011009">
    <property type="entry name" value="Kinase-like_dom_sf"/>
</dbReference>
<dbReference type="InterPro" id="IPR000719">
    <property type="entry name" value="Prot_kinase_dom"/>
</dbReference>
<dbReference type="AlphaFoldDB" id="A0AAP0CVE0"/>
<dbReference type="GO" id="GO:0004672">
    <property type="term" value="F:protein kinase activity"/>
    <property type="evidence" value="ECO:0007669"/>
    <property type="project" value="InterPro"/>
</dbReference>
<evidence type="ECO:0000256" key="6">
    <source>
        <dbReference type="SAM" id="MobiDB-lite"/>
    </source>
</evidence>
<evidence type="ECO:0000256" key="5">
    <source>
        <dbReference type="ARBA" id="ARBA00022840"/>
    </source>
</evidence>
<gene>
    <name evidence="8" type="ORF">SSX86_018503</name>
</gene>
<dbReference type="InterPro" id="IPR008271">
    <property type="entry name" value="Ser/Thr_kinase_AS"/>
</dbReference>
<dbReference type="GO" id="GO:0005524">
    <property type="term" value="F:ATP binding"/>
    <property type="evidence" value="ECO:0007669"/>
    <property type="project" value="UniProtKB-KW"/>
</dbReference>
<dbReference type="EC" id="2.3.2.27" evidence="2"/>
<reference evidence="8 9" key="1">
    <citation type="submission" date="2024-04" db="EMBL/GenBank/DDBJ databases">
        <title>The reference genome of an endangered Asteraceae, Deinandra increscens subsp. villosa, native to the Central Coast of California.</title>
        <authorList>
            <person name="Guilliams M."/>
            <person name="Hasenstab-Lehman K."/>
            <person name="Meyer R."/>
            <person name="Mcevoy S."/>
        </authorList>
    </citation>
    <scope>NUCLEOTIDE SEQUENCE [LARGE SCALE GENOMIC DNA]</scope>
    <source>
        <tissue evidence="8">Leaf</tissue>
    </source>
</reference>
<dbReference type="Gene3D" id="1.10.510.10">
    <property type="entry name" value="Transferase(Phosphotransferase) domain 1"/>
    <property type="match status" value="1"/>
</dbReference>
<accession>A0AAP0CVE0</accession>
<dbReference type="GO" id="GO:0061630">
    <property type="term" value="F:ubiquitin protein ligase activity"/>
    <property type="evidence" value="ECO:0007669"/>
    <property type="project" value="UniProtKB-EC"/>
</dbReference>
<dbReference type="Pfam" id="PF00582">
    <property type="entry name" value="Usp"/>
    <property type="match status" value="1"/>
</dbReference>
<evidence type="ECO:0000256" key="2">
    <source>
        <dbReference type="ARBA" id="ARBA00012483"/>
    </source>
</evidence>
<sequence>MWLSKSSSSFHGGGGHTVGGGHQRKETAIVAVAIDKDKYSQHALKWALEQLLTRDQTIVLIHVNNKISTTGAGLQNEKQIKDLFLPFRCFCTRKHVQCIEVILEEANIAKALTDYASQVAIEFLVLGAASRHGFIRFKTSDVPTSVMKAAPDFCTIYVISKGKISSAKKSVKPAPFVSPLYEQIQEQSNVTTITNTFSSVPPPSNNFHVKENLLAVPETKIPEKTRPALEELDSFRSPFTRPGRAANAKLMFGDLGESETDLSFISSGSPTADRISIALDNDMDLSPTTTASSRISTSSDHIFGPGYIGARGSEELSSKSQTLEENSEMKRLKMDLMRTMENYSTTGKESLTSKEKAGELQRWRAEETQKMEAEMRKVADQEKNKSQATVEKAEASKRIAELESHKRVVAEMKALTTNDDNEDHKFNYKRYTIEEIEEATEYFSQSRKIGEGGYGPVFKGRLSDNVVAIKVLRPDAAQGRSQFQQEVEVLSCMRHPNMVLLLGACPEYGCLVYEHMANGSLEDRLLRRGNTPPLSWQIRFKIAFEIATGILFLHQTKPEPIVHRDLKPGNILLDQNFVGKISDVGLARLLPPSIAEDITQYRMTSTAGTFCYIDPEYQQTGMLGVKSDVYSLGIMLLQMITARPAMGLSHHVEKAIEKGTFVKMLDPFVHDWPQDEALGFAKLALQCAELRRKDRPDLGKVVLPELARLRDLGEESMPG</sequence>
<dbReference type="Gene3D" id="3.30.200.20">
    <property type="entry name" value="Phosphorylase Kinase, domain 1"/>
    <property type="match status" value="1"/>
</dbReference>
<dbReference type="InterPro" id="IPR051348">
    <property type="entry name" value="U-box_ubiquitin_ligases"/>
</dbReference>
<feature type="compositionally biased region" description="Gly residues" evidence="6">
    <location>
        <begin position="11"/>
        <end position="21"/>
    </location>
</feature>